<dbReference type="Proteomes" id="UP000001646">
    <property type="component" value="Chromosome 2"/>
</dbReference>
<name>A0A803SYQ9_ANOCA</name>
<dbReference type="Ensembl" id="ENSACAT00000058174.1">
    <property type="protein sequence ID" value="ENSACAP00000028099.1"/>
    <property type="gene ID" value="ENSACAG00000035802.1"/>
</dbReference>
<dbReference type="GeneTree" id="ENSGT01150000286941"/>
<feature type="domain" description="KRAB" evidence="1">
    <location>
        <begin position="5"/>
        <end position="79"/>
    </location>
</feature>
<evidence type="ECO:0000313" key="2">
    <source>
        <dbReference type="Ensembl" id="ENSACAP00000028099.1"/>
    </source>
</evidence>
<reference evidence="2" key="3">
    <citation type="submission" date="2025-09" db="UniProtKB">
        <authorList>
            <consortium name="Ensembl"/>
        </authorList>
    </citation>
    <scope>IDENTIFICATION</scope>
</reference>
<protein>
    <recommendedName>
        <fullName evidence="1">KRAB domain-containing protein</fullName>
    </recommendedName>
</protein>
<dbReference type="SMART" id="SM00349">
    <property type="entry name" value="KRAB"/>
    <property type="match status" value="1"/>
</dbReference>
<reference evidence="2" key="2">
    <citation type="submission" date="2025-08" db="UniProtKB">
        <authorList>
            <consortium name="Ensembl"/>
        </authorList>
    </citation>
    <scope>IDENTIFICATION</scope>
</reference>
<dbReference type="Gene3D" id="6.10.140.140">
    <property type="match status" value="1"/>
</dbReference>
<dbReference type="InParanoid" id="A0A803SYQ9"/>
<dbReference type="CDD" id="cd07765">
    <property type="entry name" value="KRAB_A-box"/>
    <property type="match status" value="1"/>
</dbReference>
<dbReference type="AlphaFoldDB" id="A0A803SYQ9"/>
<sequence>MQEPVTFEDVAVHFTKEEWDLLDPKQRVLHRDVMLENYENVSIPGKASSESIVFQLGSPGSYRLLIHILKHYYLSYLVM</sequence>
<dbReference type="PROSITE" id="PS50805">
    <property type="entry name" value="KRAB"/>
    <property type="match status" value="1"/>
</dbReference>
<organism evidence="2 3">
    <name type="scientific">Anolis carolinensis</name>
    <name type="common">Green anole</name>
    <name type="synonym">American chameleon</name>
    <dbReference type="NCBI Taxonomy" id="28377"/>
    <lineage>
        <taxon>Eukaryota</taxon>
        <taxon>Metazoa</taxon>
        <taxon>Chordata</taxon>
        <taxon>Craniata</taxon>
        <taxon>Vertebrata</taxon>
        <taxon>Euteleostomi</taxon>
        <taxon>Lepidosauria</taxon>
        <taxon>Squamata</taxon>
        <taxon>Bifurcata</taxon>
        <taxon>Unidentata</taxon>
        <taxon>Episquamata</taxon>
        <taxon>Toxicofera</taxon>
        <taxon>Iguania</taxon>
        <taxon>Dactyloidae</taxon>
        <taxon>Anolis</taxon>
    </lineage>
</organism>
<dbReference type="InterPro" id="IPR036051">
    <property type="entry name" value="KRAB_dom_sf"/>
</dbReference>
<accession>A0A803SYQ9</accession>
<dbReference type="InterPro" id="IPR001909">
    <property type="entry name" value="KRAB"/>
</dbReference>
<dbReference type="GO" id="GO:0006355">
    <property type="term" value="P:regulation of DNA-templated transcription"/>
    <property type="evidence" value="ECO:0007669"/>
    <property type="project" value="InterPro"/>
</dbReference>
<dbReference type="PANTHER" id="PTHR23232:SF133">
    <property type="entry name" value="RIKEN CDNA 1700020N01 GENE"/>
    <property type="match status" value="1"/>
</dbReference>
<evidence type="ECO:0000259" key="1">
    <source>
        <dbReference type="PROSITE" id="PS50805"/>
    </source>
</evidence>
<dbReference type="SUPFAM" id="SSF109640">
    <property type="entry name" value="KRAB domain (Kruppel-associated box)"/>
    <property type="match status" value="1"/>
</dbReference>
<dbReference type="InterPro" id="IPR050169">
    <property type="entry name" value="Krueppel_C2H2_ZnF"/>
</dbReference>
<proteinExistence type="predicted"/>
<evidence type="ECO:0000313" key="3">
    <source>
        <dbReference type="Proteomes" id="UP000001646"/>
    </source>
</evidence>
<reference evidence="2 3" key="1">
    <citation type="submission" date="2009-12" db="EMBL/GenBank/DDBJ databases">
        <title>The Genome Sequence of Anolis carolinensis (Green Anole Lizard).</title>
        <authorList>
            <consortium name="The Genome Sequencing Platform"/>
            <person name="Di Palma F."/>
            <person name="Alfoldi J."/>
            <person name="Heiman D."/>
            <person name="Young S."/>
            <person name="Grabherr M."/>
            <person name="Johnson J."/>
            <person name="Lander E.S."/>
            <person name="Lindblad-Toh K."/>
        </authorList>
    </citation>
    <scope>NUCLEOTIDE SEQUENCE [LARGE SCALE GENOMIC DNA]</scope>
    <source>
        <strain evidence="2 3">JBL SC #1</strain>
    </source>
</reference>
<keyword evidence="3" id="KW-1185">Reference proteome</keyword>
<dbReference type="Pfam" id="PF01352">
    <property type="entry name" value="KRAB"/>
    <property type="match status" value="1"/>
</dbReference>
<dbReference type="PANTHER" id="PTHR23232">
    <property type="entry name" value="KRAB DOMAIN C2H2 ZINC FINGER"/>
    <property type="match status" value="1"/>
</dbReference>